<dbReference type="AlphaFoldDB" id="A0A6B9XQL8"/>
<gene>
    <name evidence="1" type="primary">orf05456</name>
    <name evidence="1" type="ORF">Q903MT_gene5424</name>
</gene>
<evidence type="ECO:0000313" key="1">
    <source>
        <dbReference type="EMBL" id="QHR91390.1"/>
    </source>
</evidence>
<proteinExistence type="predicted"/>
<organism evidence="1">
    <name type="scientific">Picea sitchensis</name>
    <name type="common">Sitka spruce</name>
    <name type="synonym">Pinus sitchensis</name>
    <dbReference type="NCBI Taxonomy" id="3332"/>
    <lineage>
        <taxon>Eukaryota</taxon>
        <taxon>Viridiplantae</taxon>
        <taxon>Streptophyta</taxon>
        <taxon>Embryophyta</taxon>
        <taxon>Tracheophyta</taxon>
        <taxon>Spermatophyta</taxon>
        <taxon>Pinopsida</taxon>
        <taxon>Pinidae</taxon>
        <taxon>Conifers I</taxon>
        <taxon>Pinales</taxon>
        <taxon>Pinaceae</taxon>
        <taxon>Picea</taxon>
    </lineage>
</organism>
<keyword evidence="1" id="KW-0496">Mitochondrion</keyword>
<name>A0A6B9XQL8_PICSI</name>
<sequence length="104" mass="11960">MRILAVDALSYIRFIQEIMSSSLPLPMCSTQDVASTHALTQKRKLLSTGDRVGPSLFFLCCERRMYERERESRIMTRSQWQRIEFMFVLLLPWSSSPAPLASSG</sequence>
<reference evidence="1" key="1">
    <citation type="submission" date="2019-03" db="EMBL/GenBank/DDBJ databases">
        <title>Largest Complete Mitochondrial Genome of a Gymnosperm, Sitka Spruce (Picea sitchensis), Indicates Complex Physical Structure.</title>
        <authorList>
            <person name="Jackman S.D."/>
            <person name="Coombe L."/>
            <person name="Warren R."/>
            <person name="Kirk H."/>
            <person name="Trinh E."/>
            <person name="McLeod T."/>
            <person name="Pleasance S."/>
            <person name="Pandoh P."/>
            <person name="Zhao Y."/>
            <person name="Coope R."/>
            <person name="Bousquet J."/>
            <person name="Bohlmann J.C."/>
            <person name="Jones S.J.M."/>
            <person name="Birol I."/>
        </authorList>
    </citation>
    <scope>NUCLEOTIDE SEQUENCE</scope>
    <source>
        <strain evidence="1">Q903</strain>
    </source>
</reference>
<dbReference type="EMBL" id="MK697702">
    <property type="protein sequence ID" value="QHR91390.1"/>
    <property type="molecule type" value="Genomic_DNA"/>
</dbReference>
<protein>
    <submittedName>
        <fullName evidence="1">Uncharacterized protein</fullName>
    </submittedName>
</protein>
<accession>A0A6B9XQL8</accession>
<geneLocation type="mitochondrion" evidence="1"/>